<organism evidence="1 2">
    <name type="scientific">Nocardia albiluteola</name>
    <dbReference type="NCBI Taxonomy" id="2842303"/>
    <lineage>
        <taxon>Bacteria</taxon>
        <taxon>Bacillati</taxon>
        <taxon>Actinomycetota</taxon>
        <taxon>Actinomycetes</taxon>
        <taxon>Mycobacteriales</taxon>
        <taxon>Nocardiaceae</taxon>
        <taxon>Nocardia</taxon>
    </lineage>
</organism>
<name>A0ABS6B1T1_9NOCA</name>
<accession>A0ABS6B1T1</accession>
<dbReference type="RefSeq" id="WP_215918614.1">
    <property type="nucleotide sequence ID" value="NZ_JAHKNI010000006.1"/>
</dbReference>
<evidence type="ECO:0008006" key="3">
    <source>
        <dbReference type="Google" id="ProtNLM"/>
    </source>
</evidence>
<protein>
    <recommendedName>
        <fullName evidence="3">DUF1902 domain-containing protein</fullName>
    </recommendedName>
</protein>
<keyword evidence="2" id="KW-1185">Reference proteome</keyword>
<proteinExistence type="predicted"/>
<sequence length="64" mass="7006">MNNFDRRIRLSAIQVHWSRQRGAFAATSDQFPGVTHCDECSLAALDGFIDRVSGLLMPDAVGIA</sequence>
<dbReference type="Proteomes" id="UP000733379">
    <property type="component" value="Unassembled WGS sequence"/>
</dbReference>
<evidence type="ECO:0000313" key="1">
    <source>
        <dbReference type="EMBL" id="MBU3063706.1"/>
    </source>
</evidence>
<reference evidence="1 2" key="1">
    <citation type="submission" date="2021-06" db="EMBL/GenBank/DDBJ databases">
        <title>Actinomycetes sequencing.</title>
        <authorList>
            <person name="Shan Q."/>
        </authorList>
    </citation>
    <scope>NUCLEOTIDE SEQUENCE [LARGE SCALE GENOMIC DNA]</scope>
    <source>
        <strain evidence="1 2">NEAU-G5</strain>
    </source>
</reference>
<gene>
    <name evidence="1" type="ORF">KO481_19490</name>
</gene>
<comment type="caution">
    <text evidence="1">The sequence shown here is derived from an EMBL/GenBank/DDBJ whole genome shotgun (WGS) entry which is preliminary data.</text>
</comment>
<dbReference type="EMBL" id="JAHKNI010000006">
    <property type="protein sequence ID" value="MBU3063706.1"/>
    <property type="molecule type" value="Genomic_DNA"/>
</dbReference>
<evidence type="ECO:0000313" key="2">
    <source>
        <dbReference type="Proteomes" id="UP000733379"/>
    </source>
</evidence>